<reference evidence="1 2" key="1">
    <citation type="journal article" date="2015" name="BMC Genomics">
        <title>Comparative genomics and metabolic profiling of the genus Lysobacter.</title>
        <authorList>
            <person name="de Bruijn I."/>
            <person name="Cheng X."/>
            <person name="de Jager V."/>
            <person name="Exposito R.G."/>
            <person name="Watrous J."/>
            <person name="Patel N."/>
            <person name="Postma J."/>
            <person name="Dorrestein P.C."/>
            <person name="Kobayashi D."/>
            <person name="Raaijmakers J.M."/>
        </authorList>
    </citation>
    <scope>NUCLEOTIDE SEQUENCE [LARGE SCALE GENOMIC DNA]</scope>
    <source>
        <strain evidence="1 2">76</strain>
    </source>
</reference>
<gene>
    <name evidence="1" type="ORF">LA76x_2211</name>
</gene>
<accession>A0A0S2DVM4</accession>
<evidence type="ECO:0000313" key="2">
    <source>
        <dbReference type="Proteomes" id="UP000060787"/>
    </source>
</evidence>
<sequence>MPATAPARSNAYIRASAGARVMPACVAPDRVASVRAYPQARAS</sequence>
<dbReference type="AlphaFoldDB" id="A0A0S2DVM4"/>
<dbReference type="KEGG" id="lab:LA76x_2211"/>
<keyword evidence="2" id="KW-1185">Reference proteome</keyword>
<organism evidence="1 2">
    <name type="scientific">Lysobacter antibioticus</name>
    <dbReference type="NCBI Taxonomy" id="84531"/>
    <lineage>
        <taxon>Bacteria</taxon>
        <taxon>Pseudomonadati</taxon>
        <taxon>Pseudomonadota</taxon>
        <taxon>Gammaproteobacteria</taxon>
        <taxon>Lysobacterales</taxon>
        <taxon>Lysobacteraceae</taxon>
        <taxon>Lysobacter</taxon>
    </lineage>
</organism>
<protein>
    <submittedName>
        <fullName evidence="1">Uncharacterized protein</fullName>
    </submittedName>
</protein>
<dbReference type="KEGG" id="laq:GLA29479_1623"/>
<proteinExistence type="predicted"/>
<dbReference type="PATRIC" id="fig|84531.7.peg.1598"/>
<dbReference type="STRING" id="84531.LA76x_2211"/>
<dbReference type="EMBL" id="CP011129">
    <property type="protein sequence ID" value="ALN80350.1"/>
    <property type="molecule type" value="Genomic_DNA"/>
</dbReference>
<evidence type="ECO:0000313" key="1">
    <source>
        <dbReference type="EMBL" id="ALN80350.1"/>
    </source>
</evidence>
<dbReference type="Proteomes" id="UP000060787">
    <property type="component" value="Chromosome"/>
</dbReference>
<name>A0A0S2DVM4_LYSAN</name>